<comment type="caution">
    <text evidence="2">The sequence shown here is derived from an EMBL/GenBank/DDBJ whole genome shotgun (WGS) entry which is preliminary data.</text>
</comment>
<dbReference type="EMBL" id="MGFH01000142">
    <property type="protein sequence ID" value="OGM04491.1"/>
    <property type="molecule type" value="Genomic_DNA"/>
</dbReference>
<dbReference type="AlphaFoldDB" id="A0A1F7WNR4"/>
<sequence>MKHERNFSAILNFKIVMTIAAVLLILAQAAPAHAVTEFVTVVKVLGENSGIVERKNGDRWHIEVGPEASFFWRYEGKQARIKSASTFCGPGVRILLPEDRQEASVWNARLIGNSDNKGGVRAAGGEAFEENAGYAGSGYDRFRAEYDGKTVESAIDGRFDGWKGGTVVKLKSGEIWRQKRFYYHHYRQCGPLSPKVTIYKLGPVYKMQVEGVPKAVEVEELE</sequence>
<accession>A0A1F7WNR4</accession>
<evidence type="ECO:0000313" key="3">
    <source>
        <dbReference type="Proteomes" id="UP000178735"/>
    </source>
</evidence>
<protein>
    <submittedName>
        <fullName evidence="2">Uncharacterized protein</fullName>
    </submittedName>
</protein>
<gene>
    <name evidence="2" type="ORF">A2008_08195</name>
</gene>
<reference evidence="2 3" key="1">
    <citation type="journal article" date="2016" name="Nat. Commun.">
        <title>Thousands of microbial genomes shed light on interconnected biogeochemical processes in an aquifer system.</title>
        <authorList>
            <person name="Anantharaman K."/>
            <person name="Brown C.T."/>
            <person name="Hug L.A."/>
            <person name="Sharon I."/>
            <person name="Castelle C.J."/>
            <person name="Probst A.J."/>
            <person name="Thomas B.C."/>
            <person name="Singh A."/>
            <person name="Wilkins M.J."/>
            <person name="Karaoz U."/>
            <person name="Brodie E.L."/>
            <person name="Williams K.H."/>
            <person name="Hubbard S.S."/>
            <person name="Banfield J.F."/>
        </authorList>
    </citation>
    <scope>NUCLEOTIDE SEQUENCE [LARGE SCALE GENOMIC DNA]</scope>
</reference>
<feature type="signal peptide" evidence="1">
    <location>
        <begin position="1"/>
        <end position="34"/>
    </location>
</feature>
<evidence type="ECO:0000313" key="2">
    <source>
        <dbReference type="EMBL" id="OGM04491.1"/>
    </source>
</evidence>
<keyword evidence="1" id="KW-0732">Signal</keyword>
<proteinExistence type="predicted"/>
<feature type="chain" id="PRO_5009533525" evidence="1">
    <location>
        <begin position="35"/>
        <end position="222"/>
    </location>
</feature>
<dbReference type="Proteomes" id="UP000178735">
    <property type="component" value="Unassembled WGS sequence"/>
</dbReference>
<evidence type="ECO:0000256" key="1">
    <source>
        <dbReference type="SAM" id="SignalP"/>
    </source>
</evidence>
<name>A0A1F7WNR4_9BACT</name>
<organism evidence="2 3">
    <name type="scientific">Candidatus Wallbacteria bacterium GWC2_49_35</name>
    <dbReference type="NCBI Taxonomy" id="1817813"/>
    <lineage>
        <taxon>Bacteria</taxon>
        <taxon>Candidatus Walliibacteriota</taxon>
    </lineage>
</organism>